<feature type="domain" description="RXLR phytopathogen effector protein WY-domain" evidence="7">
    <location>
        <begin position="156"/>
        <end position="205"/>
    </location>
</feature>
<evidence type="ECO:0000313" key="9">
    <source>
        <dbReference type="EMBL" id="KAK1941891.1"/>
    </source>
</evidence>
<evidence type="ECO:0000313" key="10">
    <source>
        <dbReference type="EMBL" id="KAK1941893.1"/>
    </source>
</evidence>
<evidence type="ECO:0000256" key="3">
    <source>
        <dbReference type="ARBA" id="ARBA00010400"/>
    </source>
</evidence>
<comment type="subcellular location">
    <subcellularLocation>
        <location evidence="1">Host cell</location>
    </subcellularLocation>
    <subcellularLocation>
        <location evidence="2">Secreted</location>
    </subcellularLocation>
</comment>
<evidence type="ECO:0000256" key="1">
    <source>
        <dbReference type="ARBA" id="ARBA00004340"/>
    </source>
</evidence>
<dbReference type="Pfam" id="PF18634">
    <property type="entry name" value="RXLR_WY"/>
    <property type="match status" value="3"/>
</dbReference>
<dbReference type="InterPro" id="IPR054463">
    <property type="entry name" value="PexRD54_WY"/>
</dbReference>
<sequence length="395" mass="45650">MSKLFKGASSTEKAALTKLLNSNVHPKELFGTLRLGAGAAKLDDNPELLQWFRLAAAYRKKNGDQALPDLEIYFMLLRQHQSKDVTSLLQSLKNTPGLKKLGTSMENSLSGSWMKQNLKLETDPTALFNMLRLKEAGKKLDETPVFHQWLKYVDSYRTMKGDHWFSDVEMLDLFRKTMPEENVVTLLHLLRQTPRMKNHADAMQRFLFLESKSSHQLMLNVWLKAGERPEKVYQILRLKNTYMDGFANNAMIIQWLRYTKLFREKTPGHAFSGEQTVRFLQKERPLQSDWEFATLFQVLKETPDLKRQAENMQVYLFRSWTKRDFDPKIVASMLAIPHPVSVVLLPKNDPRHLAWEAFTLYFAKHKGGEAMLKKVQASFANENPRGALAATMKSK</sequence>
<evidence type="ECO:0000313" key="11">
    <source>
        <dbReference type="Proteomes" id="UP001259832"/>
    </source>
</evidence>
<comment type="similarity">
    <text evidence="3">Belongs to the RxLR effector family.</text>
</comment>
<reference evidence="10" key="1">
    <citation type="submission" date="2023-08" db="EMBL/GenBank/DDBJ databases">
        <title>Reference Genome Resource for the Citrus Pathogen Phytophthora citrophthora.</title>
        <authorList>
            <person name="Moller H."/>
            <person name="Coetzee B."/>
            <person name="Rose L.J."/>
            <person name="Van Niekerk J.M."/>
        </authorList>
    </citation>
    <scope>NUCLEOTIDE SEQUENCE</scope>
    <source>
        <strain evidence="10">STE-U-9442</strain>
    </source>
</reference>
<comment type="caution">
    <text evidence="10">The sequence shown here is derived from an EMBL/GenBank/DDBJ whole genome shotgun (WGS) entry which is preliminary data.</text>
</comment>
<dbReference type="GO" id="GO:0005576">
    <property type="term" value="C:extracellular region"/>
    <property type="evidence" value="ECO:0007669"/>
    <property type="project" value="UniProtKB-SubCell"/>
</dbReference>
<evidence type="ECO:0000256" key="6">
    <source>
        <dbReference type="ARBA" id="ARBA00023026"/>
    </source>
</evidence>
<proteinExistence type="inferred from homology"/>
<keyword evidence="6" id="KW-0843">Virulence</keyword>
<dbReference type="EMBL" id="JASMQC010000011">
    <property type="protein sequence ID" value="KAK1941891.1"/>
    <property type="molecule type" value="Genomic_DNA"/>
</dbReference>
<gene>
    <name evidence="9" type="ORF">P3T76_006955</name>
    <name evidence="10" type="ORF">P3T76_006957</name>
</gene>
<feature type="domain" description="RxLR effector PexRD54 WY" evidence="8">
    <location>
        <begin position="118"/>
        <end position="153"/>
    </location>
</feature>
<evidence type="ECO:0008006" key="12">
    <source>
        <dbReference type="Google" id="ProtNLM"/>
    </source>
</evidence>
<evidence type="ECO:0000256" key="5">
    <source>
        <dbReference type="ARBA" id="ARBA00022729"/>
    </source>
</evidence>
<evidence type="ECO:0000259" key="7">
    <source>
        <dbReference type="Pfam" id="PF18634"/>
    </source>
</evidence>
<protein>
    <recommendedName>
        <fullName evidence="12">RXLR phytopathogen effector protein WY-domain domain-containing protein</fullName>
    </recommendedName>
</protein>
<evidence type="ECO:0000259" key="8">
    <source>
        <dbReference type="Pfam" id="PF22748"/>
    </source>
</evidence>
<keyword evidence="5" id="KW-0732">Signal</keyword>
<dbReference type="Pfam" id="PF22748">
    <property type="entry name" value="PexRD54_WY"/>
    <property type="match status" value="1"/>
</dbReference>
<evidence type="ECO:0000256" key="2">
    <source>
        <dbReference type="ARBA" id="ARBA00004613"/>
    </source>
</evidence>
<dbReference type="AlphaFoldDB" id="A0AAD9GPD6"/>
<feature type="domain" description="RXLR phytopathogen effector protein WY-domain" evidence="7">
    <location>
        <begin position="262"/>
        <end position="313"/>
    </location>
</feature>
<evidence type="ECO:0000256" key="4">
    <source>
        <dbReference type="ARBA" id="ARBA00022525"/>
    </source>
</evidence>
<accession>A0AAD9GPD6</accession>
<dbReference type="Proteomes" id="UP001259832">
    <property type="component" value="Unassembled WGS sequence"/>
</dbReference>
<keyword evidence="11" id="KW-1185">Reference proteome</keyword>
<dbReference type="GO" id="GO:0043657">
    <property type="term" value="C:host cell"/>
    <property type="evidence" value="ECO:0007669"/>
    <property type="project" value="UniProtKB-SubCell"/>
</dbReference>
<name>A0AAD9GPD6_9STRA</name>
<organism evidence="10 11">
    <name type="scientific">Phytophthora citrophthora</name>
    <dbReference type="NCBI Taxonomy" id="4793"/>
    <lineage>
        <taxon>Eukaryota</taxon>
        <taxon>Sar</taxon>
        <taxon>Stramenopiles</taxon>
        <taxon>Oomycota</taxon>
        <taxon>Peronosporomycetes</taxon>
        <taxon>Peronosporales</taxon>
        <taxon>Peronosporaceae</taxon>
        <taxon>Phytophthora</taxon>
    </lineage>
</organism>
<dbReference type="InterPro" id="IPR040786">
    <property type="entry name" value="RXLR_WY"/>
</dbReference>
<dbReference type="EMBL" id="JASMQC010000011">
    <property type="protein sequence ID" value="KAK1941893.1"/>
    <property type="molecule type" value="Genomic_DNA"/>
</dbReference>
<keyword evidence="4" id="KW-0964">Secreted</keyword>
<feature type="domain" description="RXLR phytopathogen effector protein WY-domain" evidence="7">
    <location>
        <begin position="57"/>
        <end position="106"/>
    </location>
</feature>